<dbReference type="Proteomes" id="UP000251513">
    <property type="component" value="Unassembled WGS sequence"/>
</dbReference>
<name>A0AA45BV88_XANCM</name>
<dbReference type="AlphaFoldDB" id="A0AA45BV88"/>
<dbReference type="EMBL" id="PYJH01000050">
    <property type="protein sequence ID" value="PUE91054.1"/>
    <property type="molecule type" value="Genomic_DNA"/>
</dbReference>
<comment type="caution">
    <text evidence="1">The sequence shown here is derived from an EMBL/GenBank/DDBJ whole genome shotgun (WGS) entry which is preliminary data.</text>
</comment>
<protein>
    <submittedName>
        <fullName evidence="1">Uncharacterized protein</fullName>
    </submittedName>
</protein>
<evidence type="ECO:0000313" key="1">
    <source>
        <dbReference type="EMBL" id="PUE91054.1"/>
    </source>
</evidence>
<reference evidence="1 2" key="1">
    <citation type="submission" date="2018-03" db="EMBL/GenBank/DDBJ databases">
        <title>Sequencing of reference strains of Xanthomonas.</title>
        <authorList>
            <person name="Studholme D.J."/>
            <person name="Vicente J."/>
            <person name="Sarris P."/>
        </authorList>
    </citation>
    <scope>NUCLEOTIDE SEQUENCE [LARGE SCALE GENOMIC DNA]</scope>
    <source>
        <strain evidence="1 2">WHRI 5232</strain>
    </source>
</reference>
<evidence type="ECO:0000313" key="2">
    <source>
        <dbReference type="Proteomes" id="UP000251513"/>
    </source>
</evidence>
<gene>
    <name evidence="1" type="ORF">C7T86_18775</name>
</gene>
<proteinExistence type="predicted"/>
<dbReference type="RefSeq" id="WP_095702105.1">
    <property type="nucleotide sequence ID" value="NZ_CP013004.1"/>
</dbReference>
<sequence length="151" mass="15986">MTKLTQLFKLADKCGIRHAGLFRGLKRPAANQSGEGKVSYQGRSGLQYLLLTATLVSGAASAVEVTANGKLSFVENGWYGEGLSLAHSAPVAGCTGGANNYVIDKNHPSYQELLAIALTAYTRELDVKLIVEPGVCGFGGRTKILAMRLSK</sequence>
<accession>A0AA45BV88</accession>
<organism evidence="1 2">
    <name type="scientific">Xanthomonas campestris pv. malvacearum</name>
    <dbReference type="NCBI Taxonomy" id="86040"/>
    <lineage>
        <taxon>Bacteria</taxon>
        <taxon>Pseudomonadati</taxon>
        <taxon>Pseudomonadota</taxon>
        <taxon>Gammaproteobacteria</taxon>
        <taxon>Lysobacterales</taxon>
        <taxon>Lysobacteraceae</taxon>
        <taxon>Xanthomonas</taxon>
    </lineage>
</organism>